<dbReference type="InterPro" id="IPR003870">
    <property type="entry name" value="DUF222"/>
</dbReference>
<protein>
    <submittedName>
        <fullName evidence="3">13E12 repeat-containing protein</fullName>
    </submittedName>
</protein>
<evidence type="ECO:0000313" key="4">
    <source>
        <dbReference type="Proteomes" id="UP000048948"/>
    </source>
</evidence>
<evidence type="ECO:0000313" key="3">
    <source>
        <dbReference type="EMBL" id="CKS76101.1"/>
    </source>
</evidence>
<gene>
    <name evidence="3" type="ORF">ERS027646_02416</name>
</gene>
<dbReference type="CDD" id="cd00085">
    <property type="entry name" value="HNHc"/>
    <property type="match status" value="1"/>
</dbReference>
<reference evidence="3 4" key="1">
    <citation type="submission" date="2015-03" db="EMBL/GenBank/DDBJ databases">
        <authorList>
            <consortium name="Pathogen Informatics"/>
        </authorList>
    </citation>
    <scope>NUCLEOTIDE SEQUENCE [LARGE SCALE GENOMIC DNA]</scope>
    <source>
        <strain evidence="3 4">Bir 172</strain>
    </source>
</reference>
<organism evidence="3 4">
    <name type="scientific">Mycobacterium tuberculosis</name>
    <dbReference type="NCBI Taxonomy" id="1773"/>
    <lineage>
        <taxon>Bacteria</taxon>
        <taxon>Bacillati</taxon>
        <taxon>Actinomycetota</taxon>
        <taxon>Actinomycetes</taxon>
        <taxon>Mycobacteriales</taxon>
        <taxon>Mycobacteriaceae</taxon>
        <taxon>Mycobacterium</taxon>
        <taxon>Mycobacterium tuberculosis complex</taxon>
    </lineage>
</organism>
<dbReference type="FunFam" id="1.10.30.50:FF:000009">
    <property type="entry name" value="Conserved 13E12 repeat family protein"/>
    <property type="match status" value="1"/>
</dbReference>
<feature type="compositionally biased region" description="Pro residues" evidence="1">
    <location>
        <begin position="392"/>
        <end position="404"/>
    </location>
</feature>
<dbReference type="EMBL" id="CNGE01000441">
    <property type="protein sequence ID" value="CKS76101.1"/>
    <property type="molecule type" value="Genomic_DNA"/>
</dbReference>
<feature type="region of interest" description="Disordered" evidence="1">
    <location>
        <begin position="366"/>
        <end position="404"/>
    </location>
</feature>
<sequence length="404" mass="43324">MRERLPKTAEVFSAGDIGYLMFATIVYRTDLIVDPDVLAAVDAQLAANVARWPSMTKARLAGQVDKIVARADADAVRRRKEYQAQRQFWVGESQDGVCQIGGSLLAVDAHALDARLSALAGTVCEHDPRSREQRRADALGALAGGADRLGCGCGRADCAAGKRPAAPPVVIHLIAEAATINGTGSAPASQMNADGLITAELVAELAKTATLVPLVHPGDAPPEPGYAPSKALADFVRCRDLTCRWPGCDEPATNCDLDHTIPYAAGGPTHASNLKCYCRTHHLVKTFWGWRDQQLPDGTLILTSPSGHTYVSTPGSALLFPSLCHFSGGIPAPEADPPYDHCDQRTAMMPKRRRTRAQDRAYRIATERRQNHAARQRAQVLTQTAAATDTHGPPPDPNDDPPPF</sequence>
<dbReference type="Proteomes" id="UP000048948">
    <property type="component" value="Unassembled WGS sequence"/>
</dbReference>
<feature type="domain" description="HNH nuclease" evidence="2">
    <location>
        <begin position="231"/>
        <end position="283"/>
    </location>
</feature>
<accession>A0A655ABN6</accession>
<dbReference type="AlphaFoldDB" id="A0A655ABN6"/>
<dbReference type="Pfam" id="PF02720">
    <property type="entry name" value="DUF222"/>
    <property type="match status" value="1"/>
</dbReference>
<evidence type="ECO:0000259" key="2">
    <source>
        <dbReference type="SMART" id="SM00507"/>
    </source>
</evidence>
<proteinExistence type="predicted"/>
<evidence type="ECO:0000256" key="1">
    <source>
        <dbReference type="SAM" id="MobiDB-lite"/>
    </source>
</evidence>
<name>A0A655ABN6_MYCTX</name>
<dbReference type="Gene3D" id="1.10.30.50">
    <property type="match status" value="1"/>
</dbReference>
<dbReference type="InterPro" id="IPR003615">
    <property type="entry name" value="HNH_nuc"/>
</dbReference>
<dbReference type="SMART" id="SM00507">
    <property type="entry name" value="HNHc"/>
    <property type="match status" value="1"/>
</dbReference>